<protein>
    <submittedName>
        <fullName evidence="1">Uncharacterized protein</fullName>
    </submittedName>
</protein>
<comment type="caution">
    <text evidence="1">The sequence shown here is derived from an EMBL/GenBank/DDBJ whole genome shotgun (WGS) entry which is preliminary data.</text>
</comment>
<name>A0A2M7DL49_9BACT</name>
<reference evidence="2" key="1">
    <citation type="submission" date="2017-09" db="EMBL/GenBank/DDBJ databases">
        <title>Depth-based differentiation of microbial function through sediment-hosted aquifers and enrichment of novel symbionts in the deep terrestrial subsurface.</title>
        <authorList>
            <person name="Probst A.J."/>
            <person name="Ladd B."/>
            <person name="Jarett J.K."/>
            <person name="Geller-Mcgrath D.E."/>
            <person name="Sieber C.M.K."/>
            <person name="Emerson J.B."/>
            <person name="Anantharaman K."/>
            <person name="Thomas B.C."/>
            <person name="Malmstrom R."/>
            <person name="Stieglmeier M."/>
            <person name="Klingl A."/>
            <person name="Woyke T."/>
            <person name="Ryan C.M."/>
            <person name="Banfield J.F."/>
        </authorList>
    </citation>
    <scope>NUCLEOTIDE SEQUENCE [LARGE SCALE GENOMIC DNA]</scope>
</reference>
<proteinExistence type="predicted"/>
<dbReference type="Proteomes" id="UP000228896">
    <property type="component" value="Unassembled WGS sequence"/>
</dbReference>
<dbReference type="AlphaFoldDB" id="A0A2M7DL49"/>
<gene>
    <name evidence="1" type="ORF">COS18_04845</name>
</gene>
<evidence type="ECO:0000313" key="1">
    <source>
        <dbReference type="EMBL" id="PIV50517.1"/>
    </source>
</evidence>
<evidence type="ECO:0000313" key="2">
    <source>
        <dbReference type="Proteomes" id="UP000228896"/>
    </source>
</evidence>
<accession>A0A2M7DL49</accession>
<sequence>MKITIYTEKSDDEPMLAIHRFAEAKTREEVQTQLDTYGRGGKAFFHDELPTHNRVASILETLSCKFEDADTEVKAILKIFFELGVKYRDSQ</sequence>
<dbReference type="EMBL" id="PETS01000126">
    <property type="protein sequence ID" value="PIV50517.1"/>
    <property type="molecule type" value="Genomic_DNA"/>
</dbReference>
<organism evidence="1 2">
    <name type="scientific">Candidatus Falkowbacteria bacterium CG02_land_8_20_14_3_00_36_14</name>
    <dbReference type="NCBI Taxonomy" id="1974560"/>
    <lineage>
        <taxon>Bacteria</taxon>
        <taxon>Candidatus Falkowiibacteriota</taxon>
    </lineage>
</organism>